<comment type="caution">
    <text evidence="1">The sequence shown here is derived from an EMBL/GenBank/DDBJ whole genome shotgun (WGS) entry which is preliminary data.</text>
</comment>
<evidence type="ECO:0000313" key="1">
    <source>
        <dbReference type="EMBL" id="EDO62778.1"/>
    </source>
</evidence>
<dbReference type="Proteomes" id="UP000003490">
    <property type="component" value="Unassembled WGS sequence"/>
</dbReference>
<reference evidence="1 2" key="1">
    <citation type="submission" date="2007-08" db="EMBL/GenBank/DDBJ databases">
        <title>Draft genome sequence of Clostridium leptum (DSM 753).</title>
        <authorList>
            <person name="Sudarsanam P."/>
            <person name="Ley R."/>
            <person name="Guruge J."/>
            <person name="Turnbaugh P.J."/>
            <person name="Mahowald M."/>
            <person name="Liep D."/>
            <person name="Gordon J."/>
        </authorList>
    </citation>
    <scope>NUCLEOTIDE SEQUENCE [LARGE SCALE GENOMIC DNA]</scope>
    <source>
        <strain evidence="1 2">DSM 753</strain>
    </source>
</reference>
<proteinExistence type="predicted"/>
<dbReference type="AlphaFoldDB" id="A7VP91"/>
<gene>
    <name evidence="1" type="ORF">CLOLEP_00367</name>
</gene>
<dbReference type="EMBL" id="ABCB02000012">
    <property type="protein sequence ID" value="EDO62778.1"/>
    <property type="molecule type" value="Genomic_DNA"/>
</dbReference>
<accession>A7VP91</accession>
<name>A7VP91_9FIRM</name>
<organism evidence="1 2">
    <name type="scientific">[Clostridium] leptum DSM 753</name>
    <dbReference type="NCBI Taxonomy" id="428125"/>
    <lineage>
        <taxon>Bacteria</taxon>
        <taxon>Bacillati</taxon>
        <taxon>Bacillota</taxon>
        <taxon>Clostridia</taxon>
        <taxon>Eubacteriales</taxon>
        <taxon>Oscillospiraceae</taxon>
        <taxon>Oscillospiraceae incertae sedis</taxon>
    </lineage>
</organism>
<protein>
    <submittedName>
        <fullName evidence="1">Uncharacterized protein</fullName>
    </submittedName>
</protein>
<dbReference type="HOGENOM" id="CLU_3134119_0_0_9"/>
<evidence type="ECO:0000313" key="2">
    <source>
        <dbReference type="Proteomes" id="UP000003490"/>
    </source>
</evidence>
<reference evidence="1 2" key="2">
    <citation type="submission" date="2007-08" db="EMBL/GenBank/DDBJ databases">
        <authorList>
            <person name="Fulton L."/>
            <person name="Clifton S."/>
            <person name="Fulton B."/>
            <person name="Xu J."/>
            <person name="Minx P."/>
            <person name="Pepin K.H."/>
            <person name="Johnson M."/>
            <person name="Thiruvilangam P."/>
            <person name="Bhonagiri V."/>
            <person name="Nash W.E."/>
            <person name="Wang C."/>
            <person name="Mardis E.R."/>
            <person name="Wilson R.K."/>
        </authorList>
    </citation>
    <scope>NUCLEOTIDE SEQUENCE [LARGE SCALE GENOMIC DNA]</scope>
    <source>
        <strain evidence="1 2">DSM 753</strain>
    </source>
</reference>
<sequence>MKPFSRWLQARFPAVEFGFSSVFVSCLRGGSLSIRLSLDSKRRKAALPV</sequence>